<dbReference type="PANTHER" id="PTHR40370:SF1">
    <property type="entry name" value="DUF3074 DOMAIN-CONTAINING PROTEIN"/>
    <property type="match status" value="1"/>
</dbReference>
<sequence>MSSPETRQKRLIRLTPLSLSELPSHPALAERPRQNGESNNNNNNTTTTTTTRPPLAAFIKQALDEAQTLLSDTIPLTFKVDKKLRSSPPSNAKVQLSSRVIPVSTETGAKGDKRKTPDEEEYWVCRKSIHVDAPEEGTASWKEFENGLRFDHSQHEMEYTPSVSSVVTLLEWKDIDLGQQTSGSGWSGVEMHVNMITHTFHPSILISPRTFTTCVISAFRSDSTRNNDISDGASSHDGLDPEEKEFVTIQIPIEPPSNPSSEITDAAIVSKFVSTPPKNTIFANYASVERVLSLPSNINIIKSPRPSADVSRSRAGSMFSSRPSISNTTRPISAAGSAQPTSNPRSAIIEWTMATTSDAGGLIPSWVQRSWTMGGVPKAVVADVGLFLGWVARKRQEEELREL</sequence>
<evidence type="ECO:0000313" key="3">
    <source>
        <dbReference type="EMBL" id="RWQ93128.1"/>
    </source>
</evidence>
<organism evidence="3 4">
    <name type="scientific">Byssochlamys spectabilis</name>
    <name type="common">Paecilomyces variotii</name>
    <dbReference type="NCBI Taxonomy" id="264951"/>
    <lineage>
        <taxon>Eukaryota</taxon>
        <taxon>Fungi</taxon>
        <taxon>Dikarya</taxon>
        <taxon>Ascomycota</taxon>
        <taxon>Pezizomycotina</taxon>
        <taxon>Eurotiomycetes</taxon>
        <taxon>Eurotiomycetidae</taxon>
        <taxon>Eurotiales</taxon>
        <taxon>Thermoascaceae</taxon>
        <taxon>Paecilomyces</taxon>
    </lineage>
</organism>
<dbReference type="GeneID" id="39600455"/>
<keyword evidence="4" id="KW-1185">Reference proteome</keyword>
<dbReference type="EMBL" id="RCNU01000010">
    <property type="protein sequence ID" value="RWQ93128.1"/>
    <property type="molecule type" value="Genomic_DNA"/>
</dbReference>
<dbReference type="PANTHER" id="PTHR40370">
    <property type="entry name" value="EXPRESSED PROTEIN"/>
    <property type="match status" value="1"/>
</dbReference>
<dbReference type="AlphaFoldDB" id="A0A443HMS1"/>
<dbReference type="InterPro" id="IPR024500">
    <property type="entry name" value="DUF3074"/>
</dbReference>
<feature type="compositionally biased region" description="Low complexity" evidence="1">
    <location>
        <begin position="39"/>
        <end position="51"/>
    </location>
</feature>
<dbReference type="VEuPathDB" id="FungiDB:C8Q69DRAFT_475199"/>
<gene>
    <name evidence="3" type="ORF">C8Q69DRAFT_475199</name>
</gene>
<feature type="compositionally biased region" description="Polar residues" evidence="1">
    <location>
        <begin position="318"/>
        <end position="343"/>
    </location>
</feature>
<name>A0A443HMS1_BYSSP</name>
<proteinExistence type="predicted"/>
<dbReference type="Pfam" id="PF11274">
    <property type="entry name" value="DUF3074"/>
    <property type="match status" value="1"/>
</dbReference>
<feature type="domain" description="DUF3074" evidence="2">
    <location>
        <begin position="123"/>
        <end position="391"/>
    </location>
</feature>
<dbReference type="Proteomes" id="UP000283841">
    <property type="component" value="Unassembled WGS sequence"/>
</dbReference>
<feature type="region of interest" description="Disordered" evidence="1">
    <location>
        <begin position="303"/>
        <end position="343"/>
    </location>
</feature>
<dbReference type="RefSeq" id="XP_028482773.1">
    <property type="nucleotide sequence ID" value="XM_028631178.1"/>
</dbReference>
<evidence type="ECO:0000259" key="2">
    <source>
        <dbReference type="Pfam" id="PF11274"/>
    </source>
</evidence>
<feature type="region of interest" description="Disordered" evidence="1">
    <location>
        <begin position="1"/>
        <end position="53"/>
    </location>
</feature>
<comment type="caution">
    <text evidence="3">The sequence shown here is derived from an EMBL/GenBank/DDBJ whole genome shotgun (WGS) entry which is preliminary data.</text>
</comment>
<evidence type="ECO:0000313" key="4">
    <source>
        <dbReference type="Proteomes" id="UP000283841"/>
    </source>
</evidence>
<evidence type="ECO:0000256" key="1">
    <source>
        <dbReference type="SAM" id="MobiDB-lite"/>
    </source>
</evidence>
<reference evidence="3 4" key="1">
    <citation type="journal article" date="2018" name="Front. Microbiol.">
        <title>Genomic and genetic insights into a cosmopolitan fungus, Paecilomyces variotii (Eurotiales).</title>
        <authorList>
            <person name="Urquhart A.S."/>
            <person name="Mondo S.J."/>
            <person name="Makela M.R."/>
            <person name="Hane J.K."/>
            <person name="Wiebenga A."/>
            <person name="He G."/>
            <person name="Mihaltcheva S."/>
            <person name="Pangilinan J."/>
            <person name="Lipzen A."/>
            <person name="Barry K."/>
            <person name="de Vries R.P."/>
            <person name="Grigoriev I.V."/>
            <person name="Idnurm A."/>
        </authorList>
    </citation>
    <scope>NUCLEOTIDE SEQUENCE [LARGE SCALE GENOMIC DNA]</scope>
    <source>
        <strain evidence="3 4">CBS 101075</strain>
    </source>
</reference>
<accession>A0A443HMS1</accession>
<dbReference type="STRING" id="264951.A0A443HMS1"/>
<protein>
    <recommendedName>
        <fullName evidence="2">DUF3074 domain-containing protein</fullName>
    </recommendedName>
</protein>